<evidence type="ECO:0000256" key="4">
    <source>
        <dbReference type="ARBA" id="ARBA00022448"/>
    </source>
</evidence>
<name>A0ABU9DLW0_9BACL</name>
<keyword evidence="12" id="KW-1185">Reference proteome</keyword>
<dbReference type="Proteomes" id="UP001469365">
    <property type="component" value="Unassembled WGS sequence"/>
</dbReference>
<dbReference type="PANTHER" id="PTHR30024">
    <property type="entry name" value="ALIPHATIC SULFONATES-BINDING PROTEIN-RELATED"/>
    <property type="match status" value="1"/>
</dbReference>
<dbReference type="RefSeq" id="WP_341416957.1">
    <property type="nucleotide sequence ID" value="NZ_JBBPCC010000011.1"/>
</dbReference>
<evidence type="ECO:0000256" key="3">
    <source>
        <dbReference type="ARBA" id="ARBA00010742"/>
    </source>
</evidence>
<evidence type="ECO:0000313" key="12">
    <source>
        <dbReference type="Proteomes" id="UP001469365"/>
    </source>
</evidence>
<comment type="similarity">
    <text evidence="3">Belongs to the bacterial solute-binding protein SsuA/TauA family.</text>
</comment>
<dbReference type="CDD" id="cd13553">
    <property type="entry name" value="PBP2_NrtA_CpmA_like"/>
    <property type="match status" value="1"/>
</dbReference>
<protein>
    <submittedName>
        <fullName evidence="11">ABC transporter substrate-binding protein</fullName>
    </submittedName>
</protein>
<organism evidence="11 12">
    <name type="scientific">Paenibacillus filicis</name>
    <dbReference type="NCBI Taxonomy" id="669464"/>
    <lineage>
        <taxon>Bacteria</taxon>
        <taxon>Bacillati</taxon>
        <taxon>Bacillota</taxon>
        <taxon>Bacilli</taxon>
        <taxon>Bacillales</taxon>
        <taxon>Paenibacillaceae</taxon>
        <taxon>Paenibacillus</taxon>
    </lineage>
</organism>
<dbReference type="EMBL" id="JBBPCC010000011">
    <property type="protein sequence ID" value="MEK8129848.1"/>
    <property type="molecule type" value="Genomic_DNA"/>
</dbReference>
<feature type="domain" description="Solute-binding protein family 3/N-terminal" evidence="10">
    <location>
        <begin position="50"/>
        <end position="270"/>
    </location>
</feature>
<dbReference type="SUPFAM" id="SSF53850">
    <property type="entry name" value="Periplasmic binding protein-like II"/>
    <property type="match status" value="1"/>
</dbReference>
<feature type="signal peptide" evidence="9">
    <location>
        <begin position="1"/>
        <end position="21"/>
    </location>
</feature>
<gene>
    <name evidence="11" type="ORF">WMW72_18245</name>
</gene>
<comment type="subcellular location">
    <subcellularLocation>
        <location evidence="2">Cell inner membrane</location>
    </subcellularLocation>
    <subcellularLocation>
        <location evidence="1">Periplasm</location>
    </subcellularLocation>
</comment>
<evidence type="ECO:0000256" key="9">
    <source>
        <dbReference type="SAM" id="SignalP"/>
    </source>
</evidence>
<accession>A0ABU9DLW0</accession>
<dbReference type="PANTHER" id="PTHR30024:SF47">
    <property type="entry name" value="TAURINE-BINDING PERIPLASMIC PROTEIN"/>
    <property type="match status" value="1"/>
</dbReference>
<dbReference type="Gene3D" id="3.40.190.10">
    <property type="entry name" value="Periplasmic binding protein-like II"/>
    <property type="match status" value="2"/>
</dbReference>
<feature type="chain" id="PRO_5046434854" evidence="9">
    <location>
        <begin position="22"/>
        <end position="358"/>
    </location>
</feature>
<keyword evidence="7 9" id="KW-0732">Signal</keyword>
<reference evidence="11 12" key="1">
    <citation type="submission" date="2024-04" db="EMBL/GenBank/DDBJ databases">
        <title>draft genome sequnece of Paenibacillus filicis.</title>
        <authorList>
            <person name="Kim D.-U."/>
        </authorList>
    </citation>
    <scope>NUCLEOTIDE SEQUENCE [LARGE SCALE GENOMIC DNA]</scope>
    <source>
        <strain evidence="11 12">KACC14197</strain>
    </source>
</reference>
<keyword evidence="5" id="KW-1003">Cell membrane</keyword>
<evidence type="ECO:0000256" key="6">
    <source>
        <dbReference type="ARBA" id="ARBA00022519"/>
    </source>
</evidence>
<dbReference type="InterPro" id="IPR001638">
    <property type="entry name" value="Solute-binding_3/MltF_N"/>
</dbReference>
<dbReference type="InterPro" id="IPR044527">
    <property type="entry name" value="NrtA/CpmA_ABC-bd_dom"/>
</dbReference>
<keyword evidence="6" id="KW-0997">Cell inner membrane</keyword>
<evidence type="ECO:0000259" key="10">
    <source>
        <dbReference type="SMART" id="SM00062"/>
    </source>
</evidence>
<dbReference type="InterPro" id="IPR010067">
    <property type="entry name" value="ABC_SsuA_sub-bd"/>
</dbReference>
<sequence>MKKKWSSILAVVLGASLALTACGSKSEPATPQGGAATGGEKAPAAAAPSTVRIGIFKNVTHAPGYIALEQGLFKKYWGDNVKIEVQAFDNGSDFSTAIATDQIDLGYVGPGPSSSQFLKSKNFRVISGANNGGAVLVAGKDSGINSPKDLVGKTVAIPTKGSTNEISLRLLLKENGLNVTTDKTGVQIIARAPADTLIAMRQKEIDATLIPEPWGTQMEQEGIGKVIVPWDQVPPNKGNYPLTILVASDKFLKEHRDAAKQAVKANADAVEFIKANPDKSYELINNRLKELSGKGMDLGLIKAAISHLNLTTDVSKEAIEEMTKVSIDAGYIKDVKKEELDLSKFLDLSLLSEVKAGK</sequence>
<dbReference type="SMART" id="SM00062">
    <property type="entry name" value="PBPb"/>
    <property type="match status" value="1"/>
</dbReference>
<dbReference type="PROSITE" id="PS51257">
    <property type="entry name" value="PROKAR_LIPOPROTEIN"/>
    <property type="match status" value="1"/>
</dbReference>
<proteinExistence type="inferred from homology"/>
<keyword evidence="8" id="KW-0472">Membrane</keyword>
<evidence type="ECO:0000313" key="11">
    <source>
        <dbReference type="EMBL" id="MEK8129848.1"/>
    </source>
</evidence>
<keyword evidence="4" id="KW-0813">Transport</keyword>
<evidence type="ECO:0000256" key="8">
    <source>
        <dbReference type="ARBA" id="ARBA00023136"/>
    </source>
</evidence>
<dbReference type="Pfam" id="PF13379">
    <property type="entry name" value="NMT1_2"/>
    <property type="match status" value="1"/>
</dbReference>
<evidence type="ECO:0000256" key="5">
    <source>
        <dbReference type="ARBA" id="ARBA00022475"/>
    </source>
</evidence>
<evidence type="ECO:0000256" key="2">
    <source>
        <dbReference type="ARBA" id="ARBA00004533"/>
    </source>
</evidence>
<evidence type="ECO:0000256" key="7">
    <source>
        <dbReference type="ARBA" id="ARBA00022729"/>
    </source>
</evidence>
<evidence type="ECO:0000256" key="1">
    <source>
        <dbReference type="ARBA" id="ARBA00004418"/>
    </source>
</evidence>
<comment type="caution">
    <text evidence="11">The sequence shown here is derived from an EMBL/GenBank/DDBJ whole genome shotgun (WGS) entry which is preliminary data.</text>
</comment>
<dbReference type="NCBIfam" id="TIGR01728">
    <property type="entry name" value="SsuA_fam"/>
    <property type="match status" value="1"/>
</dbReference>